<keyword evidence="3" id="KW-0539">Nucleus</keyword>
<dbReference type="InterPro" id="IPR045147">
    <property type="entry name" value="ARI3A/B/C"/>
</dbReference>
<keyword evidence="1" id="KW-0805">Transcription regulation</keyword>
<dbReference type="CDD" id="cd00298">
    <property type="entry name" value="ACD_sHsps_p23-like"/>
    <property type="match status" value="1"/>
</dbReference>
<sequence length="563" mass="62176">MVDSKTDDNKDTVKDRHDGRVTNDITMIDTEVEKEELSYLEEEEDTHLGNKDSSPQFQATQVENKESLLRDLKQNPVVATAQELHSEKGPHYPNVKLPKEGSSIKEQGLIDLSSVVISAGTVADPESNANTTKLLQGNSGKADGTHLDPLIQSDSILPSKMGGQELNNGLTGMEFDPDTATKEEELRNEETGSELQPENERKDKASNNEMTKMEFLLGNEIKDGELNVGVTKMELPPDTETKEEELHNGVTGMELPPDNEIKEELNNAVTGMEVLSNNEIKEESPKKELDVGDAVTSCKLWRQVGESFKPPKTCTTVSWTFRCFYEKALLEYEKHKMRSGELPFTDASFTEPTSAGNQKIARLEDGRVDGDALEIPGVHQASGSGRARRDAAARAMQGWHSQRLLGNGEVGDPIIKDKNSTSTPKREKQLKSIGLLKRKKPSPVERAVKAARLKASKPQSDSMVVDIGPAADWVKINVQRTKDCFEIYALVPGLLREEVRVQSDPAGRLVISGQPEQVDNPWGVTPFKKVVSLPSRIDPHQTSAVVTLHGQLFVRVPFEQSDL</sequence>
<evidence type="ECO:0000313" key="8">
    <source>
        <dbReference type="EMBL" id="THF97456.1"/>
    </source>
</evidence>
<dbReference type="SUPFAM" id="SSF49764">
    <property type="entry name" value="HSP20-like chaperones"/>
    <property type="match status" value="1"/>
</dbReference>
<dbReference type="AlphaFoldDB" id="A0A4V3WJM3"/>
<evidence type="ECO:0000256" key="3">
    <source>
        <dbReference type="ARBA" id="ARBA00023242"/>
    </source>
</evidence>
<evidence type="ECO:0000313" key="9">
    <source>
        <dbReference type="Proteomes" id="UP000306102"/>
    </source>
</evidence>
<dbReference type="InterPro" id="IPR036431">
    <property type="entry name" value="ARID_dom_sf"/>
</dbReference>
<name>A0A4V3WJM3_CAMSN</name>
<evidence type="ECO:0000256" key="1">
    <source>
        <dbReference type="ARBA" id="ARBA00023015"/>
    </source>
</evidence>
<dbReference type="Gene3D" id="1.10.150.60">
    <property type="entry name" value="ARID DNA-binding domain"/>
    <property type="match status" value="1"/>
</dbReference>
<dbReference type="Gene3D" id="2.60.40.790">
    <property type="match status" value="1"/>
</dbReference>
<evidence type="ECO:0000256" key="4">
    <source>
        <dbReference type="PROSITE-ProRule" id="PRU00285"/>
    </source>
</evidence>
<dbReference type="PROSITE" id="PS01031">
    <property type="entry name" value="SHSP"/>
    <property type="match status" value="1"/>
</dbReference>
<comment type="caution">
    <text evidence="8">The sequence shown here is derived from an EMBL/GenBank/DDBJ whole genome shotgun (WGS) entry which is preliminary data.</text>
</comment>
<feature type="region of interest" description="Disordered" evidence="6">
    <location>
        <begin position="181"/>
        <end position="205"/>
    </location>
</feature>
<dbReference type="InterPro" id="IPR008978">
    <property type="entry name" value="HSP20-like_chaperone"/>
</dbReference>
<organism evidence="8 9">
    <name type="scientific">Camellia sinensis var. sinensis</name>
    <name type="common">China tea</name>
    <dbReference type="NCBI Taxonomy" id="542762"/>
    <lineage>
        <taxon>Eukaryota</taxon>
        <taxon>Viridiplantae</taxon>
        <taxon>Streptophyta</taxon>
        <taxon>Embryophyta</taxon>
        <taxon>Tracheophyta</taxon>
        <taxon>Spermatophyta</taxon>
        <taxon>Magnoliopsida</taxon>
        <taxon>eudicotyledons</taxon>
        <taxon>Gunneridae</taxon>
        <taxon>Pentapetalae</taxon>
        <taxon>asterids</taxon>
        <taxon>Ericales</taxon>
        <taxon>Theaceae</taxon>
        <taxon>Camellia</taxon>
    </lineage>
</organism>
<feature type="compositionally biased region" description="Basic and acidic residues" evidence="6">
    <location>
        <begin position="181"/>
        <end position="190"/>
    </location>
</feature>
<evidence type="ECO:0000256" key="2">
    <source>
        <dbReference type="ARBA" id="ARBA00023163"/>
    </source>
</evidence>
<feature type="region of interest" description="Disordered" evidence="6">
    <location>
        <begin position="1"/>
        <end position="59"/>
    </location>
</feature>
<evidence type="ECO:0000256" key="5">
    <source>
        <dbReference type="RuleBase" id="RU003616"/>
    </source>
</evidence>
<feature type="region of interest" description="Disordered" evidence="6">
    <location>
        <begin position="410"/>
        <end position="429"/>
    </location>
</feature>
<evidence type="ECO:0000256" key="6">
    <source>
        <dbReference type="SAM" id="MobiDB-lite"/>
    </source>
</evidence>
<feature type="compositionally biased region" description="Basic and acidic residues" evidence="6">
    <location>
        <begin position="414"/>
        <end position="429"/>
    </location>
</feature>
<feature type="compositionally biased region" description="Acidic residues" evidence="6">
    <location>
        <begin position="30"/>
        <end position="45"/>
    </location>
</feature>
<dbReference type="PANTHER" id="PTHR15348">
    <property type="entry name" value="AT-RICH INTERACTIVE DOMAIN-CONTAINING PROTEIN ARID DOMAIN- CONTAINING PROTEIN DEAD RINGER PROTEIN B-CELL REGULATOR OF IGH TRANSCRIPTION BRIGHT"/>
    <property type="match status" value="1"/>
</dbReference>
<dbReference type="SUPFAM" id="SSF46774">
    <property type="entry name" value="ARID-like"/>
    <property type="match status" value="1"/>
</dbReference>
<accession>A0A4V3WJM3</accession>
<dbReference type="EMBL" id="SDRB02012532">
    <property type="protein sequence ID" value="THF97456.1"/>
    <property type="molecule type" value="Genomic_DNA"/>
</dbReference>
<protein>
    <recommendedName>
        <fullName evidence="7">SHSP domain-containing protein</fullName>
    </recommendedName>
</protein>
<proteinExistence type="inferred from homology"/>
<dbReference type="STRING" id="542762.A0A4V3WJM3"/>
<gene>
    <name evidence="8" type="ORF">TEA_003734</name>
</gene>
<dbReference type="Pfam" id="PF00011">
    <property type="entry name" value="HSP20"/>
    <property type="match status" value="1"/>
</dbReference>
<feature type="domain" description="SHSP" evidence="7">
    <location>
        <begin position="467"/>
        <end position="563"/>
    </location>
</feature>
<feature type="compositionally biased region" description="Basic and acidic residues" evidence="6">
    <location>
        <begin position="1"/>
        <end position="21"/>
    </location>
</feature>
<keyword evidence="2" id="KW-0804">Transcription</keyword>
<dbReference type="PANTHER" id="PTHR15348:SF0">
    <property type="entry name" value="PROTEIN DEAD RINGER"/>
    <property type="match status" value="1"/>
</dbReference>
<reference evidence="8 9" key="1">
    <citation type="journal article" date="2018" name="Proc. Natl. Acad. Sci. U.S.A.">
        <title>Draft genome sequence of Camellia sinensis var. sinensis provides insights into the evolution of the tea genome and tea quality.</title>
        <authorList>
            <person name="Wei C."/>
            <person name="Yang H."/>
            <person name="Wang S."/>
            <person name="Zhao J."/>
            <person name="Liu C."/>
            <person name="Gao L."/>
            <person name="Xia E."/>
            <person name="Lu Y."/>
            <person name="Tai Y."/>
            <person name="She G."/>
            <person name="Sun J."/>
            <person name="Cao H."/>
            <person name="Tong W."/>
            <person name="Gao Q."/>
            <person name="Li Y."/>
            <person name="Deng W."/>
            <person name="Jiang X."/>
            <person name="Wang W."/>
            <person name="Chen Q."/>
            <person name="Zhang S."/>
            <person name="Li H."/>
            <person name="Wu J."/>
            <person name="Wang P."/>
            <person name="Li P."/>
            <person name="Shi C."/>
            <person name="Zheng F."/>
            <person name="Jian J."/>
            <person name="Huang B."/>
            <person name="Shan D."/>
            <person name="Shi M."/>
            <person name="Fang C."/>
            <person name="Yue Y."/>
            <person name="Li F."/>
            <person name="Li D."/>
            <person name="Wei S."/>
            <person name="Han B."/>
            <person name="Jiang C."/>
            <person name="Yin Y."/>
            <person name="Xia T."/>
            <person name="Zhang Z."/>
            <person name="Bennetzen J.L."/>
            <person name="Zhao S."/>
            <person name="Wan X."/>
        </authorList>
    </citation>
    <scope>NUCLEOTIDE SEQUENCE [LARGE SCALE GENOMIC DNA]</scope>
    <source>
        <strain evidence="9">cv. Shuchazao</strain>
        <tissue evidence="8">Leaf</tissue>
    </source>
</reference>
<evidence type="ECO:0000259" key="7">
    <source>
        <dbReference type="PROSITE" id="PS01031"/>
    </source>
</evidence>
<comment type="similarity">
    <text evidence="4 5">Belongs to the small heat shock protein (HSP20) family.</text>
</comment>
<dbReference type="Proteomes" id="UP000306102">
    <property type="component" value="Unassembled WGS sequence"/>
</dbReference>
<dbReference type="GO" id="GO:0006357">
    <property type="term" value="P:regulation of transcription by RNA polymerase II"/>
    <property type="evidence" value="ECO:0007669"/>
    <property type="project" value="InterPro"/>
</dbReference>
<feature type="region of interest" description="Disordered" evidence="6">
    <location>
        <begin position="239"/>
        <end position="258"/>
    </location>
</feature>
<dbReference type="CDD" id="cd16100">
    <property type="entry name" value="ARID"/>
    <property type="match status" value="1"/>
</dbReference>
<dbReference type="GO" id="GO:0003677">
    <property type="term" value="F:DNA binding"/>
    <property type="evidence" value="ECO:0007669"/>
    <property type="project" value="InterPro"/>
</dbReference>
<dbReference type="FunFam" id="2.60.40.790:FF:000014">
    <property type="entry name" value="AT-rich interactive domain-containing protein 3"/>
    <property type="match status" value="1"/>
</dbReference>
<dbReference type="InterPro" id="IPR002068">
    <property type="entry name" value="A-crystallin/Hsp20_dom"/>
</dbReference>
<keyword evidence="9" id="KW-1185">Reference proteome</keyword>
<dbReference type="GO" id="GO:0005634">
    <property type="term" value="C:nucleus"/>
    <property type="evidence" value="ECO:0007669"/>
    <property type="project" value="TreeGrafter"/>
</dbReference>